<evidence type="ECO:0000313" key="1">
    <source>
        <dbReference type="EMBL" id="GFY95538.1"/>
    </source>
</evidence>
<evidence type="ECO:0000313" key="2">
    <source>
        <dbReference type="Proteomes" id="UP000585474"/>
    </source>
</evidence>
<protein>
    <submittedName>
        <fullName evidence="1">Uncharacterized protein</fullName>
    </submittedName>
</protein>
<gene>
    <name evidence="1" type="ORF">Acr_10g0009230</name>
</gene>
<dbReference type="Proteomes" id="UP000585474">
    <property type="component" value="Unassembled WGS sequence"/>
</dbReference>
<reference evidence="1 2" key="1">
    <citation type="submission" date="2019-07" db="EMBL/GenBank/DDBJ databases">
        <title>De Novo Assembly of kiwifruit Actinidia rufa.</title>
        <authorList>
            <person name="Sugita-Konishi S."/>
            <person name="Sato K."/>
            <person name="Mori E."/>
            <person name="Abe Y."/>
            <person name="Kisaki G."/>
            <person name="Hamano K."/>
            <person name="Suezawa K."/>
            <person name="Otani M."/>
            <person name="Fukuda T."/>
            <person name="Manabe T."/>
            <person name="Gomi K."/>
            <person name="Tabuchi M."/>
            <person name="Akimitsu K."/>
            <person name="Kataoka I."/>
        </authorList>
    </citation>
    <scope>NUCLEOTIDE SEQUENCE [LARGE SCALE GENOMIC DNA]</scope>
    <source>
        <strain evidence="2">cv. Fuchu</strain>
    </source>
</reference>
<sequence>MLVARVALVAYKLDCNFGISLDEDVCEAETPPEKARFIFDIPISVELNKGGWWRYPVSEDGGCGARGYGSVLDTQVPFSGFGQDGVNFCVDGRFNSILRIRELFHSQIIQQEIGKVMFHGKPDGWRILILRFGMSQSAVGWLRKGEEHEGQRLFKVIPCVQTVFGAKPILQSQPEKMLDASVGPVNVVHALMSVTGLSKEVSVEFIKCVGDGFREEVALHDIGRDGAIDRLDESDSSSHAAKVFANMVRDWDVKDVGKVVPAEILKDSVDVMEITLGCFPKENDFVGKEEMGEAGTITFELNRLPKIKSTSIFGWQSIMVKHLLNNDDVFRYPTAFDEAGLEGADEVVEERFKAEGNGFGDEFVDGIAEANGAEWLTVSGVATLGIRQSSVLLMCAGLSPESKACLTRAWTECPTMCRQC</sequence>
<accession>A0A7J0FA24</accession>
<organism evidence="1 2">
    <name type="scientific">Actinidia rufa</name>
    <dbReference type="NCBI Taxonomy" id="165716"/>
    <lineage>
        <taxon>Eukaryota</taxon>
        <taxon>Viridiplantae</taxon>
        <taxon>Streptophyta</taxon>
        <taxon>Embryophyta</taxon>
        <taxon>Tracheophyta</taxon>
        <taxon>Spermatophyta</taxon>
        <taxon>Magnoliopsida</taxon>
        <taxon>eudicotyledons</taxon>
        <taxon>Gunneridae</taxon>
        <taxon>Pentapetalae</taxon>
        <taxon>asterids</taxon>
        <taxon>Ericales</taxon>
        <taxon>Actinidiaceae</taxon>
        <taxon>Actinidia</taxon>
    </lineage>
</organism>
<proteinExistence type="predicted"/>
<keyword evidence="2" id="KW-1185">Reference proteome</keyword>
<comment type="caution">
    <text evidence="1">The sequence shown here is derived from an EMBL/GenBank/DDBJ whole genome shotgun (WGS) entry which is preliminary data.</text>
</comment>
<dbReference type="AlphaFoldDB" id="A0A7J0FA24"/>
<name>A0A7J0FA24_9ERIC</name>
<dbReference type="EMBL" id="BJWL01000010">
    <property type="protein sequence ID" value="GFY95538.1"/>
    <property type="molecule type" value="Genomic_DNA"/>
</dbReference>